<dbReference type="GO" id="GO:0015031">
    <property type="term" value="P:protein transport"/>
    <property type="evidence" value="ECO:0007669"/>
    <property type="project" value="UniProtKB-KW"/>
</dbReference>
<dbReference type="Pfam" id="PF04129">
    <property type="entry name" value="Vps52_CC"/>
    <property type="match status" value="1"/>
</dbReference>
<dbReference type="GO" id="GO:0019905">
    <property type="term" value="F:syntaxin binding"/>
    <property type="evidence" value="ECO:0007669"/>
    <property type="project" value="TreeGrafter"/>
</dbReference>
<dbReference type="GO" id="GO:0042147">
    <property type="term" value="P:retrograde transport, endosome to Golgi"/>
    <property type="evidence" value="ECO:0007669"/>
    <property type="project" value="TreeGrafter"/>
</dbReference>
<dbReference type="GO" id="GO:0006896">
    <property type="term" value="P:Golgi to vacuole transport"/>
    <property type="evidence" value="ECO:0007669"/>
    <property type="project" value="TreeGrafter"/>
</dbReference>
<reference evidence="8" key="1">
    <citation type="submission" date="2021-01" db="EMBL/GenBank/DDBJ databases">
        <authorList>
            <person name="Kaushik A."/>
        </authorList>
    </citation>
    <scope>NUCLEOTIDE SEQUENCE</scope>
    <source>
        <strain evidence="8">AG3-T5</strain>
    </source>
</reference>
<gene>
    <name evidence="8" type="ORF">RDB_LOCUS62922</name>
</gene>
<protein>
    <recommendedName>
        <fullName evidence="10">Vacuolar sorting protein</fullName>
    </recommendedName>
</protein>
<evidence type="ECO:0000259" key="6">
    <source>
        <dbReference type="Pfam" id="PF04129"/>
    </source>
</evidence>
<dbReference type="PANTHER" id="PTHR14190:SF7">
    <property type="entry name" value="VACUOLAR PROTEIN SORTING-ASSOCIATED PROTEIN 52 HOMOLOG"/>
    <property type="match status" value="1"/>
</dbReference>
<feature type="domain" description="Vps52 C-terminal" evidence="7">
    <location>
        <begin position="279"/>
        <end position="321"/>
    </location>
</feature>
<comment type="caution">
    <text evidence="8">The sequence shown here is derived from an EMBL/GenBank/DDBJ whole genome shotgun (WGS) entry which is preliminary data.</text>
</comment>
<dbReference type="InterPro" id="IPR007258">
    <property type="entry name" value="Vps52"/>
</dbReference>
<dbReference type="GO" id="GO:0000938">
    <property type="term" value="C:GARP complex"/>
    <property type="evidence" value="ECO:0007669"/>
    <property type="project" value="TreeGrafter"/>
</dbReference>
<evidence type="ECO:0000313" key="9">
    <source>
        <dbReference type="Proteomes" id="UP000663841"/>
    </source>
</evidence>
<comment type="similarity">
    <text evidence="2">Belongs to the VPS52 family.</text>
</comment>
<comment type="subcellular location">
    <subcellularLocation>
        <location evidence="1">Golgi apparatus</location>
        <location evidence="1">trans-Golgi network</location>
    </subcellularLocation>
</comment>
<keyword evidence="4" id="KW-0653">Protein transport</keyword>
<name>A0A8H2XLD7_9AGAM</name>
<sequence length="590" mass="66094">MLSSPHCLIVMASPNPTESFELSAEEARLSEFYRGRSKEYVELHEQVQNSMNLLDSLEGFLSKFQSDLSAVSGQITDLQSRSRDFDMRLKSRQKIEKPLSQLLQELCIPPDLAITILDTNVSEPWIPAIAMLEERIIALEARTRVRASKDLSEAAEALRIAAAGKIRGFFLGLLQPIRTSISTNMHVLQTSVFLKYRPLFAFLQRHAPSVTQEFQHAYIAAARLYYETGFRRYARSLGYLRARTVEKSTLIGTLPSDGVSDPPPPTDRLQYAKLEGPGVTLAYIADDAKNKEPPEAAFRSLLLVLLDNATAEYAFISGFFRQEPNPPRRPNARKVSGIIFEDPEEHSENGGDSVPISRTASMSIPGDGDAARRNANNAAKEERAYIDGLWKQIMDPALEYCQTFIKAALEPAPPLIPLLTMIRLNENVYLEAERRGCGPLETFLLGQRLAMWPLFQKDMGAQVDSLKKLAENAVGGYLSRSGIKDSAVQVIINRYASLFIACVRLSSEGDETMLFSNVLRLRQELAKLILNQSKKVKDPAQSSMYLSTTYELLLSRLSAGNIVHPRAQSEASHWRELEEEARRRIGTTRR</sequence>
<dbReference type="InterPro" id="IPR048361">
    <property type="entry name" value="Vps52_C"/>
</dbReference>
<evidence type="ECO:0000256" key="5">
    <source>
        <dbReference type="ARBA" id="ARBA00023034"/>
    </source>
</evidence>
<evidence type="ECO:0000256" key="1">
    <source>
        <dbReference type="ARBA" id="ARBA00004601"/>
    </source>
</evidence>
<evidence type="ECO:0008006" key="10">
    <source>
        <dbReference type="Google" id="ProtNLM"/>
    </source>
</evidence>
<evidence type="ECO:0000256" key="3">
    <source>
        <dbReference type="ARBA" id="ARBA00022448"/>
    </source>
</evidence>
<feature type="domain" description="Vps52 coiled-coil" evidence="6">
    <location>
        <begin position="37"/>
        <end position="203"/>
    </location>
</feature>
<keyword evidence="5" id="KW-0333">Golgi apparatus</keyword>
<dbReference type="InterPro" id="IPR048319">
    <property type="entry name" value="Vps52_CC"/>
</dbReference>
<evidence type="ECO:0000313" key="8">
    <source>
        <dbReference type="EMBL" id="CAE6429868.1"/>
    </source>
</evidence>
<dbReference type="Pfam" id="PF20655">
    <property type="entry name" value="Vps52_C"/>
    <property type="match status" value="2"/>
</dbReference>
<organism evidence="8 9">
    <name type="scientific">Rhizoctonia solani</name>
    <dbReference type="NCBI Taxonomy" id="456999"/>
    <lineage>
        <taxon>Eukaryota</taxon>
        <taxon>Fungi</taxon>
        <taxon>Dikarya</taxon>
        <taxon>Basidiomycota</taxon>
        <taxon>Agaricomycotina</taxon>
        <taxon>Agaricomycetes</taxon>
        <taxon>Cantharellales</taxon>
        <taxon>Ceratobasidiaceae</taxon>
        <taxon>Rhizoctonia</taxon>
    </lineage>
</organism>
<feature type="domain" description="Vps52 C-terminal" evidence="7">
    <location>
        <begin position="389"/>
        <end position="576"/>
    </location>
</feature>
<dbReference type="PANTHER" id="PTHR14190">
    <property type="entry name" value="SUPPRESSOR OF ACTIN MUTATIONS 2/VACUOLAR PROTEIN SORTING 52"/>
    <property type="match status" value="1"/>
</dbReference>
<evidence type="ECO:0000259" key="7">
    <source>
        <dbReference type="Pfam" id="PF20655"/>
    </source>
</evidence>
<proteinExistence type="inferred from homology"/>
<dbReference type="EMBL" id="CAJMWW010000083">
    <property type="protein sequence ID" value="CAE6429868.1"/>
    <property type="molecule type" value="Genomic_DNA"/>
</dbReference>
<dbReference type="GO" id="GO:0005829">
    <property type="term" value="C:cytosol"/>
    <property type="evidence" value="ECO:0007669"/>
    <property type="project" value="GOC"/>
</dbReference>
<accession>A0A8H2XLD7</accession>
<dbReference type="GO" id="GO:0032456">
    <property type="term" value="P:endocytic recycling"/>
    <property type="evidence" value="ECO:0007669"/>
    <property type="project" value="TreeGrafter"/>
</dbReference>
<evidence type="ECO:0000256" key="4">
    <source>
        <dbReference type="ARBA" id="ARBA00022927"/>
    </source>
</evidence>
<dbReference type="Proteomes" id="UP000663841">
    <property type="component" value="Unassembled WGS sequence"/>
</dbReference>
<evidence type="ECO:0000256" key="2">
    <source>
        <dbReference type="ARBA" id="ARBA00008180"/>
    </source>
</evidence>
<keyword evidence="3" id="KW-0813">Transport</keyword>
<dbReference type="AlphaFoldDB" id="A0A8H2XLD7"/>